<dbReference type="Proteomes" id="UP000035065">
    <property type="component" value="Unassembled WGS sequence"/>
</dbReference>
<name>F1YIM6_9ACTN</name>
<dbReference type="STRING" id="644548.SCNU_08751"/>
<reference evidence="1 2" key="1">
    <citation type="journal article" date="2011" name="J. Bacteriol.">
        <title>Draft Genome Sequence of Gordonia neofelifaecis NRRL B-59395, a Cholesterol-Degrading Actinomycete.</title>
        <authorList>
            <person name="Ge F."/>
            <person name="Li W."/>
            <person name="Chen G."/>
            <person name="Liu Y."/>
            <person name="Zhang G."/>
            <person name="Yong B."/>
            <person name="Wang Q."/>
            <person name="Wang N."/>
            <person name="Huang Z."/>
            <person name="Li W."/>
            <person name="Wang J."/>
            <person name="Wu C."/>
            <person name="Xie Q."/>
            <person name="Liu G."/>
        </authorList>
    </citation>
    <scope>NUCLEOTIDE SEQUENCE [LARGE SCALE GENOMIC DNA]</scope>
    <source>
        <strain evidence="1 2">NRRL B-59395</strain>
    </source>
</reference>
<proteinExistence type="predicted"/>
<gene>
    <name evidence="1" type="ORF">SCNU_08751</name>
</gene>
<protein>
    <submittedName>
        <fullName evidence="1">Uncharacterized protein</fullName>
    </submittedName>
</protein>
<keyword evidence="2" id="KW-1185">Reference proteome</keyword>
<evidence type="ECO:0000313" key="2">
    <source>
        <dbReference type="Proteomes" id="UP000035065"/>
    </source>
</evidence>
<accession>F1YIM6</accession>
<comment type="caution">
    <text evidence="1">The sequence shown here is derived from an EMBL/GenBank/DDBJ whole genome shotgun (WGS) entry which is preliminary data.</text>
</comment>
<evidence type="ECO:0000313" key="1">
    <source>
        <dbReference type="EMBL" id="EGD55334.1"/>
    </source>
</evidence>
<dbReference type="EMBL" id="AEUD01000006">
    <property type="protein sequence ID" value="EGD55334.1"/>
    <property type="molecule type" value="Genomic_DNA"/>
</dbReference>
<sequence length="37" mass="4216">MDGLTVALYLISVGFKCYVLKLSDTQFLETASELWEM</sequence>
<organism evidence="1 2">
    <name type="scientific">Gordonia neofelifaecis NRRL B-59395</name>
    <dbReference type="NCBI Taxonomy" id="644548"/>
    <lineage>
        <taxon>Bacteria</taxon>
        <taxon>Bacillati</taxon>
        <taxon>Actinomycetota</taxon>
        <taxon>Actinomycetes</taxon>
        <taxon>Mycobacteriales</taxon>
        <taxon>Gordoniaceae</taxon>
        <taxon>Gordonia</taxon>
    </lineage>
</organism>
<dbReference type="AlphaFoldDB" id="F1YIM6"/>